<protein>
    <recommendedName>
        <fullName evidence="3">SRPBCC family protein</fullName>
    </recommendedName>
</protein>
<dbReference type="InterPro" id="IPR023393">
    <property type="entry name" value="START-like_dom_sf"/>
</dbReference>
<dbReference type="Gene3D" id="3.30.530.20">
    <property type="match status" value="1"/>
</dbReference>
<comment type="caution">
    <text evidence="1">The sequence shown here is derived from an EMBL/GenBank/DDBJ whole genome shotgun (WGS) entry which is preliminary data.</text>
</comment>
<accession>A0A327RMS5</accession>
<reference evidence="1 2" key="1">
    <citation type="submission" date="2018-06" db="EMBL/GenBank/DDBJ databases">
        <title>Genomic Encyclopedia of Archaeal and Bacterial Type Strains, Phase II (KMG-II): from individual species to whole genera.</title>
        <authorList>
            <person name="Goeker M."/>
        </authorList>
    </citation>
    <scope>NUCLEOTIDE SEQUENCE [LARGE SCALE GENOMIC DNA]</scope>
    <source>
        <strain evidence="1 2">DSM 24464</strain>
    </source>
</reference>
<keyword evidence="2" id="KW-1185">Reference proteome</keyword>
<gene>
    <name evidence="1" type="ORF">LY08_00993</name>
</gene>
<dbReference type="CDD" id="cd07812">
    <property type="entry name" value="SRPBCC"/>
    <property type="match status" value="1"/>
</dbReference>
<dbReference type="OrthoDB" id="411301at2"/>
<dbReference type="EMBL" id="QLLO01000002">
    <property type="protein sequence ID" value="RAJ17212.1"/>
    <property type="molecule type" value="Genomic_DNA"/>
</dbReference>
<dbReference type="RefSeq" id="WP_111659313.1">
    <property type="nucleotide sequence ID" value="NZ_QLLO01000002.1"/>
</dbReference>
<evidence type="ECO:0000313" key="2">
    <source>
        <dbReference type="Proteomes" id="UP000248703"/>
    </source>
</evidence>
<evidence type="ECO:0000313" key="1">
    <source>
        <dbReference type="EMBL" id="RAJ17212.1"/>
    </source>
</evidence>
<organism evidence="1 2">
    <name type="scientific">Olleya aquimaris</name>
    <dbReference type="NCBI Taxonomy" id="639310"/>
    <lineage>
        <taxon>Bacteria</taxon>
        <taxon>Pseudomonadati</taxon>
        <taxon>Bacteroidota</taxon>
        <taxon>Flavobacteriia</taxon>
        <taxon>Flavobacteriales</taxon>
        <taxon>Flavobacteriaceae</taxon>
    </lineage>
</organism>
<dbReference type="SUPFAM" id="SSF55961">
    <property type="entry name" value="Bet v1-like"/>
    <property type="match status" value="1"/>
</dbReference>
<dbReference type="AlphaFoldDB" id="A0A327RMS5"/>
<evidence type="ECO:0008006" key="3">
    <source>
        <dbReference type="Google" id="ProtNLM"/>
    </source>
</evidence>
<dbReference type="Proteomes" id="UP000248703">
    <property type="component" value="Unassembled WGS sequence"/>
</dbReference>
<name>A0A327RMS5_9FLAO</name>
<sequence>MTFNCSIDINESVEKVSEIFLNPDNLKYYQDGFIKKELISGSAFKKGAKSKMYYKKLELIETILNNDLPNEFFALYEHKHMTNTMKVSLIALEENKTRYITEIEYSKFNGAFIKLIARLFPGMFKKQVQKWLNQFKIYVESQK</sequence>
<proteinExistence type="predicted"/>